<keyword evidence="2" id="KW-1185">Reference proteome</keyword>
<dbReference type="Pfam" id="PF19228">
    <property type="entry name" value="DUF5881"/>
    <property type="match status" value="1"/>
</dbReference>
<name>W5S5L8_9VIRU</name>
<accession>W5S5L8</accession>
<proteinExistence type="predicted"/>
<gene>
    <name evidence="1" type="ORF">pv_455</name>
</gene>
<reference evidence="1 2" key="1">
    <citation type="journal article" date="2014" name="Proc. Natl. Acad. Sci. U.S.A.">
        <title>Thirty-thousand-year-old distant relative of giant icosahedral DNA viruses with a pandoravirus morphology.</title>
        <authorList>
            <person name="Legendre M."/>
            <person name="Bartoli J."/>
            <person name="Shmakova L."/>
            <person name="Jeudy S."/>
            <person name="Labadie K."/>
            <person name="Adrait A."/>
            <person name="Lescot M."/>
            <person name="Poirot O."/>
            <person name="Bertaux L."/>
            <person name="Bruley C."/>
            <person name="Coute Y."/>
            <person name="Rivkina E."/>
            <person name="Abergel C."/>
            <person name="Claverie J.M."/>
        </authorList>
    </citation>
    <scope>NUCLEOTIDE SEQUENCE [LARGE SCALE GENOMIC DNA]</scope>
    <source>
        <strain evidence="1">P1084-T</strain>
    </source>
</reference>
<sequence>MKINLVILAALLALFTITVTATPSDLQCRLSSSYYPEAYLRLLWKGEEMYIGRTDAKGVIYKVINDTFLEPQGEVSGEFVRSYSHILSTFVSKFYILYQGAELLAATIYQVPLKPDEFTRLDESCSVYEPTDLAPQFSRTIPVADNFFTVAYYYNDFGNPLFGLIEGFEFFFGKPLAENVPGLTSVNYLFRFKPDEASVDTLTVYKFTKTSNDPEKCSEEQNKRRSVIEIPKEDLVVNLGNKFRLPIDVIYPQFRHLYL</sequence>
<dbReference type="EMBL" id="KF740664">
    <property type="protein sequence ID" value="AHH02021.1"/>
    <property type="molecule type" value="Genomic_DNA"/>
</dbReference>
<organism evidence="1 2">
    <name type="scientific">Pithovirus sibericum</name>
    <dbReference type="NCBI Taxonomy" id="1450746"/>
    <lineage>
        <taxon>Viruses</taxon>
        <taxon>Pithoviruses</taxon>
        <taxon>Orthopithovirinae</taxon>
        <taxon>Alphapithovirus</taxon>
        <taxon>Alphapithovirus sibericum</taxon>
    </lineage>
</organism>
<dbReference type="RefSeq" id="YP_009001356.1">
    <property type="nucleotide sequence ID" value="NC_023423.1"/>
</dbReference>
<dbReference type="Proteomes" id="UP000202176">
    <property type="component" value="Segment"/>
</dbReference>
<dbReference type="KEGG" id="vg:18266482"/>
<dbReference type="InterPro" id="IPR045327">
    <property type="entry name" value="DUF5881"/>
</dbReference>
<dbReference type="OrthoDB" id="31892at10239"/>
<evidence type="ECO:0000313" key="2">
    <source>
        <dbReference type="Proteomes" id="UP000202176"/>
    </source>
</evidence>
<protein>
    <submittedName>
        <fullName evidence="1">Uncharacterized protein</fullName>
    </submittedName>
</protein>
<evidence type="ECO:0000313" key="1">
    <source>
        <dbReference type="EMBL" id="AHH02021.1"/>
    </source>
</evidence>
<dbReference type="GeneID" id="18266482"/>